<feature type="region of interest" description="Disordered" evidence="5">
    <location>
        <begin position="396"/>
        <end position="440"/>
    </location>
</feature>
<dbReference type="RefSeq" id="WP_235054699.1">
    <property type="nucleotide sequence ID" value="NZ_JAKFHA010000014.1"/>
</dbReference>
<dbReference type="NCBIfam" id="NF041528">
    <property type="entry name" value="strep_LAETG"/>
    <property type="match status" value="1"/>
</dbReference>
<evidence type="ECO:0000313" key="10">
    <source>
        <dbReference type="Proteomes" id="UP001165378"/>
    </source>
</evidence>
<dbReference type="Pfam" id="PF08341">
    <property type="entry name" value="TED"/>
    <property type="match status" value="1"/>
</dbReference>
<evidence type="ECO:0000256" key="3">
    <source>
        <dbReference type="ARBA" id="ARBA00022729"/>
    </source>
</evidence>
<reference evidence="9" key="1">
    <citation type="submission" date="2022-01" db="EMBL/GenBank/DDBJ databases">
        <title>Genome-Based Taxonomic Classification of the Phylum Actinobacteria.</title>
        <authorList>
            <person name="Gao Y."/>
        </authorList>
    </citation>
    <scope>NUCLEOTIDE SEQUENCE</scope>
    <source>
        <strain evidence="9">KLBMP 8922</strain>
    </source>
</reference>
<evidence type="ECO:0000313" key="9">
    <source>
        <dbReference type="EMBL" id="MCF2530024.1"/>
    </source>
</evidence>
<accession>A0AA41U5I8</accession>
<feature type="domain" description="Gram-positive cocci surface proteins LPxTG" evidence="8">
    <location>
        <begin position="434"/>
        <end position="473"/>
    </location>
</feature>
<comment type="caution">
    <text evidence="9">The sequence shown here is derived from an EMBL/GenBank/DDBJ whole genome shotgun (WGS) entry which is preliminary data.</text>
</comment>
<keyword evidence="6" id="KW-1133">Transmembrane helix</keyword>
<dbReference type="Proteomes" id="UP001165378">
    <property type="component" value="Unassembled WGS sequence"/>
</dbReference>
<feature type="signal peptide" evidence="7">
    <location>
        <begin position="1"/>
        <end position="24"/>
    </location>
</feature>
<sequence>MTSVGAVAGATAAALLFASGTATADTLTAKYDGYVDGTGGHVQVKVEKDGKSKWRKYSTALMKLKADGNVIKVYCIDLATGIDTAAEYREGSWSDSWLSDSEKTRRINWVLNNSYPKIENLDQLATAAGITQSAENKLTVQDAVAATQAAIWHYSNGVQLPNQPRKGQDRDIPKLYAYLTGAANAGIAEPKPGLALTPASAQGVAGDKIGPLKVETNAKGAVTVKVEGATPDGVTLVDGAGKPATSAADGTELFAKVPAGTAPGKLDISAETTSSVSIGRVFIGKSRTETQTLISAGASQVKASAKGSFSWAKTPKAVPAADSAIDCAKKGLVVTLTNTGDAAGDFKVGDTAVNVPANGSKTHVVPVAEDADFTIKVTGPEGYEKTFSGKLDCVTPPPVVDEEPPVDDTPAEPIVKQPTPAPSTPAPAVEGKDLAETGGSDSNNGLMAGIAGALLLAGGGAVFLAKRRGRTQA</sequence>
<keyword evidence="3 7" id="KW-0732">Signal</keyword>
<feature type="transmembrane region" description="Helical" evidence="6">
    <location>
        <begin position="446"/>
        <end position="465"/>
    </location>
</feature>
<dbReference type="GO" id="GO:0016042">
    <property type="term" value="P:lipid catabolic process"/>
    <property type="evidence" value="ECO:0007669"/>
    <property type="project" value="InterPro"/>
</dbReference>
<feature type="compositionally biased region" description="Acidic residues" evidence="5">
    <location>
        <begin position="400"/>
        <end position="410"/>
    </location>
</feature>
<dbReference type="EMBL" id="JAKFHA010000014">
    <property type="protein sequence ID" value="MCF2530024.1"/>
    <property type="molecule type" value="Genomic_DNA"/>
</dbReference>
<keyword evidence="1" id="KW-0134">Cell wall</keyword>
<dbReference type="NCBIfam" id="TIGR01167">
    <property type="entry name" value="LPXTG_anchor"/>
    <property type="match status" value="1"/>
</dbReference>
<dbReference type="Pfam" id="PF05506">
    <property type="entry name" value="PLipase_C_C"/>
    <property type="match status" value="1"/>
</dbReference>
<keyword evidence="6" id="KW-0472">Membrane</keyword>
<keyword evidence="6" id="KW-0812">Transmembrane</keyword>
<dbReference type="NCBIfam" id="TIGR03934">
    <property type="entry name" value="TQXA_dom"/>
    <property type="match status" value="1"/>
</dbReference>
<dbReference type="PROSITE" id="PS50847">
    <property type="entry name" value="GRAM_POS_ANCHORING"/>
    <property type="match status" value="1"/>
</dbReference>
<protein>
    <submittedName>
        <fullName evidence="9">Cys-Gln thioester bond-forming surface protein</fullName>
    </submittedName>
</protein>
<evidence type="ECO:0000259" key="8">
    <source>
        <dbReference type="PROSITE" id="PS50847"/>
    </source>
</evidence>
<keyword evidence="10" id="KW-1185">Reference proteome</keyword>
<name>A0AA41U5I8_9ACTN</name>
<evidence type="ECO:0000256" key="5">
    <source>
        <dbReference type="SAM" id="MobiDB-lite"/>
    </source>
</evidence>
<evidence type="ECO:0000256" key="6">
    <source>
        <dbReference type="SAM" id="Phobius"/>
    </source>
</evidence>
<dbReference type="InterPro" id="IPR008475">
    <property type="entry name" value="PLipase_C_C"/>
</dbReference>
<dbReference type="AlphaFoldDB" id="A0AA41U5I8"/>
<proteinExistence type="predicted"/>
<feature type="chain" id="PRO_5041393510" evidence="7">
    <location>
        <begin position="25"/>
        <end position="473"/>
    </location>
</feature>
<evidence type="ECO:0000256" key="7">
    <source>
        <dbReference type="SAM" id="SignalP"/>
    </source>
</evidence>
<keyword evidence="4" id="KW-0572">Peptidoglycan-anchor</keyword>
<dbReference type="InterPro" id="IPR023849">
    <property type="entry name" value="TQXA_dom"/>
</dbReference>
<dbReference type="Gene3D" id="1.10.150.480">
    <property type="match status" value="1"/>
</dbReference>
<dbReference type="InterPro" id="IPR019931">
    <property type="entry name" value="LPXTG_anchor"/>
</dbReference>
<dbReference type="InterPro" id="IPR013552">
    <property type="entry name" value="Thioester_dom"/>
</dbReference>
<evidence type="ECO:0000256" key="4">
    <source>
        <dbReference type="ARBA" id="ARBA00023088"/>
    </source>
</evidence>
<evidence type="ECO:0000256" key="2">
    <source>
        <dbReference type="ARBA" id="ARBA00022525"/>
    </source>
</evidence>
<keyword evidence="2" id="KW-0964">Secreted</keyword>
<gene>
    <name evidence="9" type="ORF">LZ495_22775</name>
</gene>
<evidence type="ECO:0000256" key="1">
    <source>
        <dbReference type="ARBA" id="ARBA00022512"/>
    </source>
</evidence>
<organism evidence="9 10">
    <name type="scientific">Yinghuangia soli</name>
    <dbReference type="NCBI Taxonomy" id="2908204"/>
    <lineage>
        <taxon>Bacteria</taxon>
        <taxon>Bacillati</taxon>
        <taxon>Actinomycetota</taxon>
        <taxon>Actinomycetes</taxon>
        <taxon>Kitasatosporales</taxon>
        <taxon>Streptomycetaceae</taxon>
        <taxon>Yinghuangia</taxon>
    </lineage>
</organism>
<dbReference type="GO" id="GO:0004629">
    <property type="term" value="F:phospholipase C activity"/>
    <property type="evidence" value="ECO:0007669"/>
    <property type="project" value="InterPro"/>
</dbReference>